<evidence type="ECO:0000313" key="2">
    <source>
        <dbReference type="Proteomes" id="UP000050544"/>
    </source>
</evidence>
<dbReference type="STRING" id="869279.SE15_12715"/>
<dbReference type="Proteomes" id="UP000050544">
    <property type="component" value="Unassembled WGS sequence"/>
</dbReference>
<evidence type="ECO:0008006" key="3">
    <source>
        <dbReference type="Google" id="ProtNLM"/>
    </source>
</evidence>
<dbReference type="SUPFAM" id="SSF53613">
    <property type="entry name" value="Ribokinase-like"/>
    <property type="match status" value="1"/>
</dbReference>
<reference evidence="1 2" key="1">
    <citation type="submission" date="2015-07" db="EMBL/GenBank/DDBJ databases">
        <title>Whole genome sequence of Thermanaerothrix daxensis DSM 23592.</title>
        <authorList>
            <person name="Hemp J."/>
            <person name="Ward L.M."/>
            <person name="Pace L.A."/>
            <person name="Fischer W.W."/>
        </authorList>
    </citation>
    <scope>NUCLEOTIDE SEQUENCE [LARGE SCALE GENOMIC DNA]</scope>
    <source>
        <strain evidence="1 2">GNS-1</strain>
    </source>
</reference>
<evidence type="ECO:0000313" key="1">
    <source>
        <dbReference type="EMBL" id="KPL82894.1"/>
    </source>
</evidence>
<gene>
    <name evidence="1" type="ORF">SE15_12715</name>
</gene>
<dbReference type="InterPro" id="IPR029056">
    <property type="entry name" value="Ribokinase-like"/>
</dbReference>
<comment type="caution">
    <text evidence="1">The sequence shown here is derived from an EMBL/GenBank/DDBJ whole genome shotgun (WGS) entry which is preliminary data.</text>
</comment>
<dbReference type="AlphaFoldDB" id="A0A0P6XI45"/>
<organism evidence="1 2">
    <name type="scientific">Thermanaerothrix daxensis</name>
    <dbReference type="NCBI Taxonomy" id="869279"/>
    <lineage>
        <taxon>Bacteria</taxon>
        <taxon>Bacillati</taxon>
        <taxon>Chloroflexota</taxon>
        <taxon>Anaerolineae</taxon>
        <taxon>Anaerolineales</taxon>
        <taxon>Anaerolineaceae</taxon>
        <taxon>Thermanaerothrix</taxon>
    </lineage>
</organism>
<accession>A0A0P6XI45</accession>
<name>A0A0P6XI45_9CHLR</name>
<sequence>DATSAALAWRLSLGDPWPEALRWAAATGAATVLTEGTADCHFADVQNLYPLVQIRELRPS</sequence>
<proteinExistence type="predicted"/>
<dbReference type="Gene3D" id="3.40.1190.20">
    <property type="match status" value="1"/>
</dbReference>
<feature type="non-terminal residue" evidence="1">
    <location>
        <position position="1"/>
    </location>
</feature>
<protein>
    <recommendedName>
        <fullName evidence="3">Carbohydrate kinase PfkB domain-containing protein</fullName>
    </recommendedName>
</protein>
<dbReference type="EMBL" id="LGKO01000005">
    <property type="protein sequence ID" value="KPL82894.1"/>
    <property type="molecule type" value="Genomic_DNA"/>
</dbReference>
<keyword evidence="2" id="KW-1185">Reference proteome</keyword>